<dbReference type="PROSITE" id="PS50305">
    <property type="entry name" value="SIRTUIN"/>
    <property type="match status" value="1"/>
</dbReference>
<feature type="binding site" evidence="3">
    <location>
        <position position="72"/>
    </location>
    <ligand>
        <name>substrate</name>
    </ligand>
</feature>
<keyword evidence="3" id="KW-0963">Cytoplasm</keyword>
<accession>A0A839PUW5</accession>
<dbReference type="AlphaFoldDB" id="A0A839PUW5"/>
<evidence type="ECO:0000259" key="5">
    <source>
        <dbReference type="PROSITE" id="PS50305"/>
    </source>
</evidence>
<dbReference type="Gene3D" id="3.30.1600.10">
    <property type="entry name" value="SIR2/SIRT2 'Small Domain"/>
    <property type="match status" value="1"/>
</dbReference>
<feature type="domain" description="Deacetylase sirtuin-type" evidence="5">
    <location>
        <begin position="2"/>
        <end position="258"/>
    </location>
</feature>
<dbReference type="InterPro" id="IPR026591">
    <property type="entry name" value="Sirtuin_cat_small_dom_sf"/>
</dbReference>
<comment type="similarity">
    <text evidence="3">Belongs to the sirtuin family. Class III subfamily.</text>
</comment>
<feature type="binding site" evidence="3">
    <location>
        <begin position="200"/>
        <end position="202"/>
    </location>
    <ligand>
        <name>NAD(+)</name>
        <dbReference type="ChEBI" id="CHEBI:57540"/>
    </ligand>
</feature>
<dbReference type="EC" id="2.3.1.286" evidence="3"/>
<feature type="binding site" evidence="3 4">
    <location>
        <position position="134"/>
    </location>
    <ligand>
        <name>Zn(2+)</name>
        <dbReference type="ChEBI" id="CHEBI:29105"/>
    </ligand>
</feature>
<comment type="caution">
    <text evidence="6">The sequence shown here is derived from an EMBL/GenBank/DDBJ whole genome shotgun (WGS) entry which is preliminary data.</text>
</comment>
<dbReference type="SUPFAM" id="SSF52467">
    <property type="entry name" value="DHS-like NAD/FAD-binding domain"/>
    <property type="match status" value="1"/>
</dbReference>
<feature type="binding site" evidence="3 4">
    <location>
        <position position="160"/>
    </location>
    <ligand>
        <name>Zn(2+)</name>
        <dbReference type="ChEBI" id="CHEBI:29105"/>
    </ligand>
</feature>
<dbReference type="GO" id="GO:0005737">
    <property type="term" value="C:cytoplasm"/>
    <property type="evidence" value="ECO:0007669"/>
    <property type="project" value="UniProtKB-SubCell"/>
</dbReference>
<dbReference type="GO" id="GO:0036055">
    <property type="term" value="F:protein-succinyllysine desuccinylase activity"/>
    <property type="evidence" value="ECO:0007669"/>
    <property type="project" value="UniProtKB-UniRule"/>
</dbReference>
<proteinExistence type="inferred from homology"/>
<gene>
    <name evidence="3" type="primary">cobB</name>
    <name evidence="6" type="ORF">FHW14_003227</name>
</gene>
<evidence type="ECO:0000256" key="4">
    <source>
        <dbReference type="PROSITE-ProRule" id="PRU00236"/>
    </source>
</evidence>
<dbReference type="Pfam" id="PF02146">
    <property type="entry name" value="SIR2"/>
    <property type="match status" value="1"/>
</dbReference>
<dbReference type="PANTHER" id="PTHR11085:SF10">
    <property type="entry name" value="NAD-DEPENDENT PROTEIN DEACYLASE SIRTUIN-5, MITOCHONDRIAL-RELATED"/>
    <property type="match status" value="1"/>
</dbReference>
<keyword evidence="6" id="KW-0378">Hydrolase</keyword>
<dbReference type="GO" id="GO:0017136">
    <property type="term" value="F:histone deacetylase activity, NAD-dependent"/>
    <property type="evidence" value="ECO:0007669"/>
    <property type="project" value="TreeGrafter"/>
</dbReference>
<comment type="cofactor">
    <cofactor evidence="3">
        <name>Zn(2+)</name>
        <dbReference type="ChEBI" id="CHEBI:29105"/>
    </cofactor>
    <text evidence="3">Binds 1 zinc ion per subunit.</text>
</comment>
<dbReference type="InterPro" id="IPR050134">
    <property type="entry name" value="NAD-dep_sirtuin_deacylases"/>
</dbReference>
<comment type="subcellular location">
    <subcellularLocation>
        <location evidence="3">Cytoplasm</location>
    </subcellularLocation>
</comment>
<comment type="function">
    <text evidence="3">NAD-dependent lysine deacetylase and desuccinylase that specifically removes acetyl and succinyl groups on target proteins. Modulates the activities of several proteins which are inactive in their acylated form.</text>
</comment>
<feature type="binding site" evidence="3">
    <location>
        <position position="244"/>
    </location>
    <ligand>
        <name>NAD(+)</name>
        <dbReference type="ChEBI" id="CHEBI:57540"/>
    </ligand>
</feature>
<feature type="active site" description="Proton acceptor" evidence="3 4">
    <location>
        <position position="126"/>
    </location>
</feature>
<comment type="caution">
    <text evidence="3">Lacks conserved residue(s) required for the propagation of feature annotation.</text>
</comment>
<dbReference type="InterPro" id="IPR026590">
    <property type="entry name" value="Ssirtuin_cat_dom"/>
</dbReference>
<feature type="binding site" evidence="3">
    <location>
        <begin position="108"/>
        <end position="111"/>
    </location>
    <ligand>
        <name>NAD(+)</name>
        <dbReference type="ChEBI" id="CHEBI:57540"/>
    </ligand>
</feature>
<comment type="domain">
    <text evidence="3">2 residues (Tyr-72 and Arg-75) present in a large hydrophobic pocket are probably involved in substrate specificity. They are important for desuccinylation activity, but dispensable for deacetylation activity.</text>
</comment>
<dbReference type="EMBL" id="JACHVT010000007">
    <property type="protein sequence ID" value="MBB2988038.1"/>
    <property type="molecule type" value="Genomic_DNA"/>
</dbReference>
<dbReference type="NCBIfam" id="NF001753">
    <property type="entry name" value="PRK00481.1-3"/>
    <property type="match status" value="1"/>
</dbReference>
<dbReference type="HAMAP" id="MF_01121">
    <property type="entry name" value="Sirtuin_ClassIII"/>
    <property type="match status" value="1"/>
</dbReference>
<dbReference type="GO" id="GO:0008270">
    <property type="term" value="F:zinc ion binding"/>
    <property type="evidence" value="ECO:0007669"/>
    <property type="project" value="UniProtKB-UniRule"/>
</dbReference>
<keyword evidence="1" id="KW-0808">Transferase</keyword>
<feature type="binding site" evidence="3">
    <location>
        <begin position="226"/>
        <end position="228"/>
    </location>
    <ligand>
        <name>NAD(+)</name>
        <dbReference type="ChEBI" id="CHEBI:57540"/>
    </ligand>
</feature>
<evidence type="ECO:0000313" key="6">
    <source>
        <dbReference type="EMBL" id="MBB2988038.1"/>
    </source>
</evidence>
<organism evidence="6 7">
    <name type="scientific">Terracoccus luteus</name>
    <dbReference type="NCBI Taxonomy" id="53356"/>
    <lineage>
        <taxon>Bacteria</taxon>
        <taxon>Bacillati</taxon>
        <taxon>Actinomycetota</taxon>
        <taxon>Actinomycetes</taxon>
        <taxon>Micrococcales</taxon>
        <taxon>Intrasporangiaceae</taxon>
        <taxon>Terracoccus</taxon>
    </lineage>
</organism>
<reference evidence="6 7" key="1">
    <citation type="submission" date="2020-08" db="EMBL/GenBank/DDBJ databases">
        <title>Genomic Encyclopedia of Type Strains, Phase IV (KMG-V): Genome sequencing to study the core and pangenomes of soil and plant-associated prokaryotes.</title>
        <authorList>
            <person name="Whitman W."/>
        </authorList>
    </citation>
    <scope>NUCLEOTIDE SEQUENCE [LARGE SCALE GENOMIC DNA]</scope>
    <source>
        <strain evidence="6 7">B3ACCR2</strain>
    </source>
</reference>
<keyword evidence="2 3" id="KW-0520">NAD</keyword>
<feature type="binding site" evidence="3 4">
    <location>
        <position position="137"/>
    </location>
    <ligand>
        <name>Zn(2+)</name>
        <dbReference type="ChEBI" id="CHEBI:29105"/>
    </ligand>
</feature>
<protein>
    <recommendedName>
        <fullName evidence="3">NAD-dependent protein deacylase</fullName>
        <ecNumber evidence="3">2.3.1.286</ecNumber>
    </recommendedName>
    <alternativeName>
        <fullName evidence="3">Regulatory protein SIR2 homolog</fullName>
    </alternativeName>
</protein>
<comment type="catalytic activity">
    <reaction evidence="3">
        <text>N(6)-succinyl-L-lysyl-[protein] + NAD(+) + H2O = 2''-O-succinyl-ADP-D-ribose + nicotinamide + L-lysyl-[protein]</text>
        <dbReference type="Rhea" id="RHEA:47668"/>
        <dbReference type="Rhea" id="RHEA-COMP:9752"/>
        <dbReference type="Rhea" id="RHEA-COMP:11877"/>
        <dbReference type="ChEBI" id="CHEBI:15377"/>
        <dbReference type="ChEBI" id="CHEBI:17154"/>
        <dbReference type="ChEBI" id="CHEBI:29969"/>
        <dbReference type="ChEBI" id="CHEBI:57540"/>
        <dbReference type="ChEBI" id="CHEBI:87830"/>
        <dbReference type="ChEBI" id="CHEBI:87832"/>
    </reaction>
</comment>
<dbReference type="GO" id="GO:0070403">
    <property type="term" value="F:NAD+ binding"/>
    <property type="evidence" value="ECO:0007669"/>
    <property type="project" value="UniProtKB-UniRule"/>
</dbReference>
<name>A0A839PUW5_9MICO</name>
<keyword evidence="3 4" id="KW-0479">Metal-binding</keyword>
<evidence type="ECO:0000256" key="2">
    <source>
        <dbReference type="ARBA" id="ARBA00023027"/>
    </source>
</evidence>
<feature type="binding site" evidence="3">
    <location>
        <position position="75"/>
    </location>
    <ligand>
        <name>substrate</name>
    </ligand>
</feature>
<feature type="binding site" evidence="3 4">
    <location>
        <position position="163"/>
    </location>
    <ligand>
        <name>Zn(2+)</name>
        <dbReference type="ChEBI" id="CHEBI:29105"/>
    </ligand>
</feature>
<dbReference type="Proteomes" id="UP000590811">
    <property type="component" value="Unassembled WGS sequence"/>
</dbReference>
<dbReference type="GO" id="GO:0036054">
    <property type="term" value="F:protein-malonyllysine demalonylase activity"/>
    <property type="evidence" value="ECO:0007669"/>
    <property type="project" value="InterPro"/>
</dbReference>
<keyword evidence="3 4" id="KW-0862">Zinc</keyword>
<evidence type="ECO:0000256" key="3">
    <source>
        <dbReference type="HAMAP-Rule" id="MF_01121"/>
    </source>
</evidence>
<dbReference type="PANTHER" id="PTHR11085">
    <property type="entry name" value="NAD-DEPENDENT PROTEIN DEACYLASE SIRTUIN-5, MITOCHONDRIAL-RELATED"/>
    <property type="match status" value="1"/>
</dbReference>
<evidence type="ECO:0000313" key="7">
    <source>
        <dbReference type="Proteomes" id="UP000590811"/>
    </source>
</evidence>
<dbReference type="Gene3D" id="3.40.50.1220">
    <property type="entry name" value="TPP-binding domain"/>
    <property type="match status" value="1"/>
</dbReference>
<dbReference type="InterPro" id="IPR029035">
    <property type="entry name" value="DHS-like_NAD/FAD-binding_dom"/>
</dbReference>
<sequence length="259" mass="27088">MKPSGMPVPPEVVDAARGAARVVVVTGAGMSAESGVATFRDEQTGLWARYDAEDLASVEAWERDAPFVWAWYVSRFASLAVVEPNAGHRAVAAWAGLSGVSRVDVVTQNIDDLHERGGSDEVVHLHGSATAFRCESCDAPWPGTVAAPDVPVARIEPPTCPVCGARVRPGVVWFGEPLPTDAWDRAVDLVSAADLVLVVGTSGLVFPAAGLPAVGRAGGAVVVEINPVETETSDVADHRWRETAAVALPALVSALRTAR</sequence>
<dbReference type="InterPro" id="IPR027546">
    <property type="entry name" value="Sirtuin_class_III"/>
</dbReference>
<evidence type="ECO:0000256" key="1">
    <source>
        <dbReference type="ARBA" id="ARBA00022679"/>
    </source>
</evidence>
<comment type="catalytic activity">
    <reaction evidence="3">
        <text>N(6)-acetyl-L-lysyl-[protein] + NAD(+) + H2O = 2''-O-acetyl-ADP-D-ribose + nicotinamide + L-lysyl-[protein]</text>
        <dbReference type="Rhea" id="RHEA:43636"/>
        <dbReference type="Rhea" id="RHEA-COMP:9752"/>
        <dbReference type="Rhea" id="RHEA-COMP:10731"/>
        <dbReference type="ChEBI" id="CHEBI:15377"/>
        <dbReference type="ChEBI" id="CHEBI:17154"/>
        <dbReference type="ChEBI" id="CHEBI:29969"/>
        <dbReference type="ChEBI" id="CHEBI:57540"/>
        <dbReference type="ChEBI" id="CHEBI:61930"/>
        <dbReference type="ChEBI" id="CHEBI:83767"/>
        <dbReference type="EC" id="2.3.1.286"/>
    </reaction>
</comment>
<dbReference type="InterPro" id="IPR003000">
    <property type="entry name" value="Sirtuin"/>
</dbReference>